<sequence>MEQRAKRSAVFILMLLLGLSLGVMLKYGYLKLLHHPNIITQDTSAHYEGTNKRVILYTTHWCQYCKQVQDYFKKHNIDYLSRDIESNDQKINFLFDSLKRADIPQIIIGNKVITGTNLSVVEKTLREHAFL</sequence>
<evidence type="ECO:0000259" key="1">
    <source>
        <dbReference type="Pfam" id="PF00462"/>
    </source>
</evidence>
<dbReference type="CDD" id="cd02976">
    <property type="entry name" value="NrdH"/>
    <property type="match status" value="1"/>
</dbReference>
<dbReference type="EMBL" id="LFZX01000136">
    <property type="protein sequence ID" value="KNC66595.1"/>
    <property type="molecule type" value="Genomic_DNA"/>
</dbReference>
<dbReference type="PANTHER" id="PTHR34386:SF1">
    <property type="entry name" value="GLUTAREDOXIN-LIKE PROTEIN NRDH"/>
    <property type="match status" value="1"/>
</dbReference>
<evidence type="ECO:0000313" key="2">
    <source>
        <dbReference type="EMBL" id="KNC66595.1"/>
    </source>
</evidence>
<dbReference type="GO" id="GO:0009055">
    <property type="term" value="F:electron transfer activity"/>
    <property type="evidence" value="ECO:0007669"/>
    <property type="project" value="TreeGrafter"/>
</dbReference>
<dbReference type="OrthoDB" id="8991911at2"/>
<evidence type="ECO:0000313" key="3">
    <source>
        <dbReference type="Proteomes" id="UP000036850"/>
    </source>
</evidence>
<dbReference type="Gene3D" id="3.40.30.10">
    <property type="entry name" value="Glutaredoxin"/>
    <property type="match status" value="1"/>
</dbReference>
<dbReference type="PATRIC" id="fig|43658.6.peg.2241"/>
<gene>
    <name evidence="2" type="ORF">AC626_16100</name>
</gene>
<dbReference type="InterPro" id="IPR036249">
    <property type="entry name" value="Thioredoxin-like_sf"/>
</dbReference>
<dbReference type="PROSITE" id="PS51354">
    <property type="entry name" value="GLUTAREDOXIN_2"/>
    <property type="match status" value="1"/>
</dbReference>
<comment type="caution">
    <text evidence="2">The sequence shown here is derived from an EMBL/GenBank/DDBJ whole genome shotgun (WGS) entry which is preliminary data.</text>
</comment>
<feature type="domain" description="Glutaredoxin" evidence="1">
    <location>
        <begin position="54"/>
        <end position="113"/>
    </location>
</feature>
<protein>
    <recommendedName>
        <fullName evidence="1">Glutaredoxin domain-containing protein</fullName>
    </recommendedName>
</protein>
<dbReference type="InterPro" id="IPR051548">
    <property type="entry name" value="Grx-like_ET"/>
</dbReference>
<dbReference type="GO" id="GO:0045454">
    <property type="term" value="P:cell redox homeostasis"/>
    <property type="evidence" value="ECO:0007669"/>
    <property type="project" value="TreeGrafter"/>
</dbReference>
<dbReference type="SUPFAM" id="SSF52833">
    <property type="entry name" value="Thioredoxin-like"/>
    <property type="match status" value="1"/>
</dbReference>
<dbReference type="Pfam" id="PF00462">
    <property type="entry name" value="Glutaredoxin"/>
    <property type="match status" value="1"/>
</dbReference>
<accession>A0A0L0EQE8</accession>
<dbReference type="PANTHER" id="PTHR34386">
    <property type="entry name" value="GLUTAREDOXIN"/>
    <property type="match status" value="1"/>
</dbReference>
<name>A0A0L0EQE8_9GAMM</name>
<dbReference type="InterPro" id="IPR002109">
    <property type="entry name" value="Glutaredoxin"/>
</dbReference>
<proteinExistence type="predicted"/>
<reference evidence="3" key="1">
    <citation type="submission" date="2015-07" db="EMBL/GenBank/DDBJ databases">
        <title>Draft genome sequence of a Pseudoalteromonas rubra strain, OCN096, isolated from Kaneohe Bay, Oahu, Hawaii.</title>
        <authorList>
            <person name="Beurmann S."/>
            <person name="Ushijima B."/>
            <person name="Belcaid M."/>
            <person name="Callahan S.M."/>
            <person name="Aeby G.S."/>
        </authorList>
    </citation>
    <scope>NUCLEOTIDE SEQUENCE [LARGE SCALE GENOMIC DNA]</scope>
    <source>
        <strain evidence="3">OCN096</strain>
    </source>
</reference>
<organism evidence="2 3">
    <name type="scientific">Pseudoalteromonas rubra</name>
    <dbReference type="NCBI Taxonomy" id="43658"/>
    <lineage>
        <taxon>Bacteria</taxon>
        <taxon>Pseudomonadati</taxon>
        <taxon>Pseudomonadota</taxon>
        <taxon>Gammaproteobacteria</taxon>
        <taxon>Alteromonadales</taxon>
        <taxon>Pseudoalteromonadaceae</taxon>
        <taxon>Pseudoalteromonas</taxon>
    </lineage>
</organism>
<dbReference type="AlphaFoldDB" id="A0A0L0EQE8"/>
<dbReference type="Proteomes" id="UP000036850">
    <property type="component" value="Unassembled WGS sequence"/>
</dbReference>